<sequence>MVCPLPIACKVLPVLFGQLALYAKYGPKSNKALNMITSTTKKLSFFILLLAFVQLAQAQVKVGDNPTEINKGSLLELESSNKGLLFPRVNLTNTTTWSLAAASTPVAGMILTNLTSGQMPLKNWIN</sequence>
<accession>A0A4R0MX02</accession>
<organism evidence="1 2">
    <name type="scientific">Pedobacter frigiditerrae</name>
    <dbReference type="NCBI Taxonomy" id="2530452"/>
    <lineage>
        <taxon>Bacteria</taxon>
        <taxon>Pseudomonadati</taxon>
        <taxon>Bacteroidota</taxon>
        <taxon>Sphingobacteriia</taxon>
        <taxon>Sphingobacteriales</taxon>
        <taxon>Sphingobacteriaceae</taxon>
        <taxon>Pedobacter</taxon>
    </lineage>
</organism>
<dbReference type="Proteomes" id="UP000292884">
    <property type="component" value="Unassembled WGS sequence"/>
</dbReference>
<name>A0A4R0MX02_9SPHI</name>
<keyword evidence="2" id="KW-1185">Reference proteome</keyword>
<dbReference type="AlphaFoldDB" id="A0A4R0MX02"/>
<reference evidence="1 2" key="1">
    <citation type="submission" date="2019-02" db="EMBL/GenBank/DDBJ databases">
        <title>Pedobacter sp. RP-1-13 sp. nov., isolated from Arctic soil.</title>
        <authorList>
            <person name="Dahal R.H."/>
        </authorList>
    </citation>
    <scope>NUCLEOTIDE SEQUENCE [LARGE SCALE GENOMIC DNA]</scope>
    <source>
        <strain evidence="1 2">RP-1-13</strain>
    </source>
</reference>
<proteinExistence type="predicted"/>
<protein>
    <submittedName>
        <fullName evidence="1">Uncharacterized protein</fullName>
    </submittedName>
</protein>
<gene>
    <name evidence="1" type="ORF">EZ428_08265</name>
</gene>
<dbReference type="EMBL" id="SJSK01000002">
    <property type="protein sequence ID" value="TCC91740.1"/>
    <property type="molecule type" value="Genomic_DNA"/>
</dbReference>
<comment type="caution">
    <text evidence="1">The sequence shown here is derived from an EMBL/GenBank/DDBJ whole genome shotgun (WGS) entry which is preliminary data.</text>
</comment>
<evidence type="ECO:0000313" key="2">
    <source>
        <dbReference type="Proteomes" id="UP000292884"/>
    </source>
</evidence>
<evidence type="ECO:0000313" key="1">
    <source>
        <dbReference type="EMBL" id="TCC91740.1"/>
    </source>
</evidence>